<sequence>AEAFAQLALRGENSIDANHIPHTTKDKSDPGGQRGYVWASTWHTAEIMNQDWMAVIEVGVTDL</sequence>
<gene>
    <name evidence="1" type="ORF">S01H1_60285</name>
</gene>
<protein>
    <submittedName>
        <fullName evidence="1">Uncharacterized protein</fullName>
    </submittedName>
</protein>
<reference evidence="1" key="1">
    <citation type="journal article" date="2014" name="Front. Microbiol.">
        <title>High frequency of phylogenetically diverse reductive dehalogenase-homologous genes in deep subseafloor sedimentary metagenomes.</title>
        <authorList>
            <person name="Kawai M."/>
            <person name="Futagami T."/>
            <person name="Toyoda A."/>
            <person name="Takaki Y."/>
            <person name="Nishi S."/>
            <person name="Hori S."/>
            <person name="Arai W."/>
            <person name="Tsubouchi T."/>
            <person name="Morono Y."/>
            <person name="Uchiyama I."/>
            <person name="Ito T."/>
            <person name="Fujiyama A."/>
            <person name="Inagaki F."/>
            <person name="Takami H."/>
        </authorList>
    </citation>
    <scope>NUCLEOTIDE SEQUENCE</scope>
    <source>
        <strain evidence="1">Expedition CK06-06</strain>
    </source>
</reference>
<evidence type="ECO:0000313" key="1">
    <source>
        <dbReference type="EMBL" id="GAG19449.1"/>
    </source>
</evidence>
<name>X0VM95_9ZZZZ</name>
<dbReference type="EMBL" id="BARS01039487">
    <property type="protein sequence ID" value="GAG19449.1"/>
    <property type="molecule type" value="Genomic_DNA"/>
</dbReference>
<comment type="caution">
    <text evidence="1">The sequence shown here is derived from an EMBL/GenBank/DDBJ whole genome shotgun (WGS) entry which is preliminary data.</text>
</comment>
<feature type="non-terminal residue" evidence="1">
    <location>
        <position position="1"/>
    </location>
</feature>
<proteinExistence type="predicted"/>
<organism evidence="1">
    <name type="scientific">marine sediment metagenome</name>
    <dbReference type="NCBI Taxonomy" id="412755"/>
    <lineage>
        <taxon>unclassified sequences</taxon>
        <taxon>metagenomes</taxon>
        <taxon>ecological metagenomes</taxon>
    </lineage>
</organism>
<dbReference type="AlphaFoldDB" id="X0VM95"/>
<accession>X0VM95</accession>